<gene>
    <name evidence="2" type="ORF">BLNAU_6180</name>
</gene>
<comment type="caution">
    <text evidence="2">The sequence shown here is derived from an EMBL/GenBank/DDBJ whole genome shotgun (WGS) entry which is preliminary data.</text>
</comment>
<dbReference type="EMBL" id="JARBJD010000034">
    <property type="protein sequence ID" value="KAK2958931.1"/>
    <property type="molecule type" value="Genomic_DNA"/>
</dbReference>
<protein>
    <submittedName>
        <fullName evidence="2">Uncharacterized protein</fullName>
    </submittedName>
</protein>
<evidence type="ECO:0000313" key="2">
    <source>
        <dbReference type="EMBL" id="KAK2958931.1"/>
    </source>
</evidence>
<reference evidence="2 3" key="1">
    <citation type="journal article" date="2022" name="bioRxiv">
        <title>Genomics of Preaxostyla Flagellates Illuminates Evolutionary Transitions and the Path Towards Mitochondrial Loss.</title>
        <authorList>
            <person name="Novak L.V.F."/>
            <person name="Treitli S.C."/>
            <person name="Pyrih J."/>
            <person name="Halakuc P."/>
            <person name="Pipaliya S.V."/>
            <person name="Vacek V."/>
            <person name="Brzon O."/>
            <person name="Soukal P."/>
            <person name="Eme L."/>
            <person name="Dacks J.B."/>
            <person name="Karnkowska A."/>
            <person name="Elias M."/>
            <person name="Hampl V."/>
        </authorList>
    </citation>
    <scope>NUCLEOTIDE SEQUENCE [LARGE SCALE GENOMIC DNA]</scope>
    <source>
        <strain evidence="2">NAU3</strain>
        <tissue evidence="2">Gut</tissue>
    </source>
</reference>
<keyword evidence="3" id="KW-1185">Reference proteome</keyword>
<evidence type="ECO:0000313" key="3">
    <source>
        <dbReference type="Proteomes" id="UP001281761"/>
    </source>
</evidence>
<accession>A0ABQ9Y5B4</accession>
<evidence type="ECO:0000256" key="1">
    <source>
        <dbReference type="SAM" id="MobiDB-lite"/>
    </source>
</evidence>
<proteinExistence type="predicted"/>
<feature type="compositionally biased region" description="Polar residues" evidence="1">
    <location>
        <begin position="1"/>
        <end position="15"/>
    </location>
</feature>
<name>A0ABQ9Y5B4_9EUKA</name>
<feature type="region of interest" description="Disordered" evidence="1">
    <location>
        <begin position="1"/>
        <end position="22"/>
    </location>
</feature>
<sequence>MGNNTCSRQPHSMSPFSRDAHDDETPLFLRTEPNDIKTVKEASKSFMSLVNFVKEGRNMDEQASRQACALLDRMMPEFFTEFTRAQILFEFVPTRDHSCSGFVKSITLLLTSSNEELVKKSLVLVYEIMSVSDEMMHFDILASGLFALLPKSFYEHEMHLLAQPTMHLMQILWLGVMCSNTTYKNLICRYKHVSERSFKRIFLTKFFNPIQPFLEYICRNRRRIEDSRTSWHFPSLIGKIVESSRDMEETTQFVLSSSIALACTDCPTFFETDSLTVTLLEYIRSARRQIGYCRPADRWRPLQILAKLRDDGISDVVELHMRCSGYDSVKSCRVFLGAQLIHELGGDVPFL</sequence>
<dbReference type="Proteomes" id="UP001281761">
    <property type="component" value="Unassembled WGS sequence"/>
</dbReference>
<organism evidence="2 3">
    <name type="scientific">Blattamonas nauphoetae</name>
    <dbReference type="NCBI Taxonomy" id="2049346"/>
    <lineage>
        <taxon>Eukaryota</taxon>
        <taxon>Metamonada</taxon>
        <taxon>Preaxostyla</taxon>
        <taxon>Oxymonadida</taxon>
        <taxon>Blattamonas</taxon>
    </lineage>
</organism>